<name>C6H911_AJECH</name>
<dbReference type="EMBL" id="GG692421">
    <property type="protein sequence ID" value="EER42794.1"/>
    <property type="molecule type" value="Genomic_DNA"/>
</dbReference>
<evidence type="ECO:0000313" key="1">
    <source>
        <dbReference type="EMBL" id="EER42794.1"/>
    </source>
</evidence>
<accession>C6H911</accession>
<protein>
    <submittedName>
        <fullName evidence="1">Uncharacterized protein</fullName>
    </submittedName>
</protein>
<reference evidence="2" key="1">
    <citation type="submission" date="2009-05" db="EMBL/GenBank/DDBJ databases">
        <title>The genome sequence of Ajellomyces capsulatus strain H143.</title>
        <authorList>
            <person name="Champion M."/>
            <person name="Cuomo C.A."/>
            <person name="Ma L.-J."/>
            <person name="Henn M.R."/>
            <person name="Sil A."/>
            <person name="Goldman B."/>
            <person name="Young S.K."/>
            <person name="Kodira C.D."/>
            <person name="Zeng Q."/>
            <person name="Koehrsen M."/>
            <person name="Alvarado L."/>
            <person name="Berlin A.M."/>
            <person name="Borenstein D."/>
            <person name="Chen Z."/>
            <person name="Engels R."/>
            <person name="Freedman E."/>
            <person name="Gellesch M."/>
            <person name="Goldberg J."/>
            <person name="Griggs A."/>
            <person name="Gujja S."/>
            <person name="Heiman D.I."/>
            <person name="Hepburn T.A."/>
            <person name="Howarth C."/>
            <person name="Jen D."/>
            <person name="Larson L."/>
            <person name="Lewis B."/>
            <person name="Mehta T."/>
            <person name="Park D."/>
            <person name="Pearson M."/>
            <person name="Roberts A."/>
            <person name="Saif S."/>
            <person name="Shea T.D."/>
            <person name="Shenoy N."/>
            <person name="Sisk P."/>
            <person name="Stolte C."/>
            <person name="Sykes S."/>
            <person name="Walk T."/>
            <person name="White J."/>
            <person name="Yandava C."/>
            <person name="Klein B."/>
            <person name="McEwen J.G."/>
            <person name="Puccia R."/>
            <person name="Goldman G.H."/>
            <person name="Felipe M.S."/>
            <person name="Nino-Vega G."/>
            <person name="San-Blas G."/>
            <person name="Taylor J.W."/>
            <person name="Mendoza L."/>
            <person name="Galagan J.E."/>
            <person name="Nusbaum C."/>
            <person name="Birren B.W."/>
        </authorList>
    </citation>
    <scope>NUCLEOTIDE SEQUENCE [LARGE SCALE GENOMIC DNA]</scope>
    <source>
        <strain evidence="2">H143</strain>
    </source>
</reference>
<dbReference type="VEuPathDB" id="FungiDB:HCDG_02692"/>
<sequence length="104" mass="11425">MPRHIYWQPLPQSWFLFVAEQKWGLPILGAQHIIIFAFSFTSTSISSSSGHIFNPLIHIPTVQPAADIYIDLVLAKGRIGELEKTGLSDVMALSALTNNFAGCA</sequence>
<dbReference type="HOGENOM" id="CLU_2249331_0_0_1"/>
<proteinExistence type="predicted"/>
<dbReference type="Proteomes" id="UP000002624">
    <property type="component" value="Unassembled WGS sequence"/>
</dbReference>
<gene>
    <name evidence="1" type="ORF">HCDG_02692</name>
</gene>
<evidence type="ECO:0000313" key="2">
    <source>
        <dbReference type="Proteomes" id="UP000002624"/>
    </source>
</evidence>
<organism evidence="1 2">
    <name type="scientific">Ajellomyces capsulatus (strain H143)</name>
    <name type="common">Darling's disease fungus</name>
    <name type="synonym">Histoplasma capsulatum</name>
    <dbReference type="NCBI Taxonomy" id="544712"/>
    <lineage>
        <taxon>Eukaryota</taxon>
        <taxon>Fungi</taxon>
        <taxon>Dikarya</taxon>
        <taxon>Ascomycota</taxon>
        <taxon>Pezizomycotina</taxon>
        <taxon>Eurotiomycetes</taxon>
        <taxon>Eurotiomycetidae</taxon>
        <taxon>Onygenales</taxon>
        <taxon>Ajellomycetaceae</taxon>
        <taxon>Histoplasma</taxon>
    </lineage>
</organism>
<dbReference type="AlphaFoldDB" id="C6H911"/>